<evidence type="ECO:0000256" key="1">
    <source>
        <dbReference type="SAM" id="MobiDB-lite"/>
    </source>
</evidence>
<organism evidence="2 3">
    <name type="scientific">Dactylonectria estremocensis</name>
    <dbReference type="NCBI Taxonomy" id="1079267"/>
    <lineage>
        <taxon>Eukaryota</taxon>
        <taxon>Fungi</taxon>
        <taxon>Dikarya</taxon>
        <taxon>Ascomycota</taxon>
        <taxon>Pezizomycotina</taxon>
        <taxon>Sordariomycetes</taxon>
        <taxon>Hypocreomycetidae</taxon>
        <taxon>Hypocreales</taxon>
        <taxon>Nectriaceae</taxon>
        <taxon>Dactylonectria</taxon>
    </lineage>
</organism>
<sequence>MLESLWISPNTVTTWGDANAPLQLQPQWRTSARIERIDDEQASATESPPVTDGSEDSDHAGSQTNSIYATITSITKYIVKPCRALFTPGNLVLVVIALVWAIKPYSQAQMEACRQHPAYASRCDCGTTTIPARYSPLTSPSPTPKQMPKKAKPAAATRKHATVFVSHMARPAVALGIVRIFRFAVRSSCVLDVGMTRKNAPDFASKATGFAAAPDSVMVFRPAQMDTVLDVRVTSNHATTFASRKIKSAAARDIARVSRPAIRTNDVLGARLTRRNATGCVCQKARSAAAPDTTARGVHSHRIMSAVAVERKSAMGDVCQMARFAAVPSFATRARLAVKMELAVDVVLTGRMQRHVYSPRHHPLRFRILPKRSVKQKDAMDCVCPKARSAAVQGIVRRVESAHQLTHAAVIIKMNAMGDAYRKERFAGDLHGAIQTRIALCREGVKGVDGRFGVDG</sequence>
<dbReference type="AlphaFoldDB" id="A0A9P9E918"/>
<evidence type="ECO:0000313" key="2">
    <source>
        <dbReference type="EMBL" id="KAH7133163.1"/>
    </source>
</evidence>
<gene>
    <name evidence="2" type="ORF">B0J13DRAFT_529087</name>
</gene>
<evidence type="ECO:0000313" key="3">
    <source>
        <dbReference type="Proteomes" id="UP000717696"/>
    </source>
</evidence>
<feature type="region of interest" description="Disordered" evidence="1">
    <location>
        <begin position="39"/>
        <end position="62"/>
    </location>
</feature>
<comment type="caution">
    <text evidence="2">The sequence shown here is derived from an EMBL/GenBank/DDBJ whole genome shotgun (WGS) entry which is preliminary data.</text>
</comment>
<reference evidence="2" key="1">
    <citation type="journal article" date="2021" name="Nat. Commun.">
        <title>Genetic determinants of endophytism in the Arabidopsis root mycobiome.</title>
        <authorList>
            <person name="Mesny F."/>
            <person name="Miyauchi S."/>
            <person name="Thiergart T."/>
            <person name="Pickel B."/>
            <person name="Atanasova L."/>
            <person name="Karlsson M."/>
            <person name="Huettel B."/>
            <person name="Barry K.W."/>
            <person name="Haridas S."/>
            <person name="Chen C."/>
            <person name="Bauer D."/>
            <person name="Andreopoulos W."/>
            <person name="Pangilinan J."/>
            <person name="LaButti K."/>
            <person name="Riley R."/>
            <person name="Lipzen A."/>
            <person name="Clum A."/>
            <person name="Drula E."/>
            <person name="Henrissat B."/>
            <person name="Kohler A."/>
            <person name="Grigoriev I.V."/>
            <person name="Martin F.M."/>
            <person name="Hacquard S."/>
        </authorList>
    </citation>
    <scope>NUCLEOTIDE SEQUENCE</scope>
    <source>
        <strain evidence="2">MPI-CAGE-AT-0021</strain>
    </source>
</reference>
<name>A0A9P9E918_9HYPO</name>
<dbReference type="EMBL" id="JAGMUU010000018">
    <property type="protein sequence ID" value="KAH7133163.1"/>
    <property type="molecule type" value="Genomic_DNA"/>
</dbReference>
<proteinExistence type="predicted"/>
<accession>A0A9P9E918</accession>
<keyword evidence="3" id="KW-1185">Reference proteome</keyword>
<dbReference type="Proteomes" id="UP000717696">
    <property type="component" value="Unassembled WGS sequence"/>
</dbReference>
<protein>
    <submittedName>
        <fullName evidence="2">Uncharacterized protein</fullName>
    </submittedName>
</protein>